<keyword evidence="3" id="KW-1133">Transmembrane helix</keyword>
<keyword evidence="3" id="KW-0472">Membrane</keyword>
<feature type="transmembrane region" description="Helical" evidence="3">
    <location>
        <begin position="6"/>
        <end position="26"/>
    </location>
</feature>
<dbReference type="CDD" id="cd07341">
    <property type="entry name" value="M56_BlaR1_MecR1_like"/>
    <property type="match status" value="1"/>
</dbReference>
<dbReference type="InterPro" id="IPR050570">
    <property type="entry name" value="Cell_wall_metabolism_enzyme"/>
</dbReference>
<evidence type="ECO:0000259" key="5">
    <source>
        <dbReference type="Pfam" id="PF05569"/>
    </source>
</evidence>
<feature type="region of interest" description="Disordered" evidence="2">
    <location>
        <begin position="381"/>
        <end position="410"/>
    </location>
</feature>
<dbReference type="GO" id="GO:0004222">
    <property type="term" value="F:metalloendopeptidase activity"/>
    <property type="evidence" value="ECO:0007669"/>
    <property type="project" value="TreeGrafter"/>
</dbReference>
<proteinExistence type="predicted"/>
<comment type="caution">
    <text evidence="6">The sequence shown here is derived from an EMBL/GenBank/DDBJ whole genome shotgun (WGS) entry which is preliminary data.</text>
</comment>
<sequence length="500" mass="52798">MSLTLGFWAVQATGALAAGGLAWTVGRRLHRRLGLSHAAYGYWIGLWLLAVMPVLLSTLVALWAPAPFVALAPTLTMPLPVALELGDAGTAGGAVAATLWTRPSVATLLAAVYCAGLGIAVLRVLSGVRATSRLCRATTRVTPAAWPGPRSRACAQRLQSAGIACRLSTLPVSPFAVRWPRPVIVLPVSAMEQLEDRALSLILGHEAAHLKRRDPQRAGLMAVINALLWFNPFLPRLTARVQLAAELRCDAQALDEDAQGGRAFATAYVRTLRLSAVAHAPATALTHRDLAGHEIRIRHMLHGDAAAPLAGSRRAMLLGSALLIGSLLMVMQASTARPLPDPVVGSAPSPGSTTHALLPLPLPPVSKRPIEVRFQAPLATPRVTGHFGDTGSIRQRAHRGTDFGARPGTPVLAPADGRVVAATTAYPDGPQYGTVVVIDHGQGWQTLYAHLQGADVVVGQQVHAGEQIARVGSTGRVTGPHLHLEMLRHGERVDPQAHLP</sequence>
<feature type="domain" description="M23ase beta-sheet core" evidence="4">
    <location>
        <begin position="397"/>
        <end position="495"/>
    </location>
</feature>
<keyword evidence="3" id="KW-0812">Transmembrane</keyword>
<dbReference type="Proteomes" id="UP000198157">
    <property type="component" value="Unassembled WGS sequence"/>
</dbReference>
<evidence type="ECO:0000259" key="4">
    <source>
        <dbReference type="Pfam" id="PF01551"/>
    </source>
</evidence>
<dbReference type="Pfam" id="PF05569">
    <property type="entry name" value="Peptidase_M56"/>
    <property type="match status" value="1"/>
</dbReference>
<feature type="domain" description="Peptidase M56" evidence="5">
    <location>
        <begin position="17"/>
        <end position="284"/>
    </location>
</feature>
<dbReference type="Gene3D" id="3.30.2010.10">
    <property type="entry name" value="Metalloproteases ('zincins'), catalytic domain"/>
    <property type="match status" value="1"/>
</dbReference>
<keyword evidence="1" id="KW-0732">Signal</keyword>
<dbReference type="InterPro" id="IPR011055">
    <property type="entry name" value="Dup_hybrid_motif"/>
</dbReference>
<protein>
    <submittedName>
        <fullName evidence="6">Metalloendopeptidase</fullName>
    </submittedName>
</protein>
<feature type="transmembrane region" description="Helical" evidence="3">
    <location>
        <begin position="38"/>
        <end position="64"/>
    </location>
</feature>
<evidence type="ECO:0000256" key="1">
    <source>
        <dbReference type="ARBA" id="ARBA00022729"/>
    </source>
</evidence>
<reference evidence="6 7" key="1">
    <citation type="submission" date="2017-06" db="EMBL/GenBank/DDBJ databases">
        <authorList>
            <person name="Kim H.J."/>
            <person name="Triplett B.A."/>
        </authorList>
    </citation>
    <scope>NUCLEOTIDE SEQUENCE [LARGE SCALE GENOMIC DNA]</scope>
    <source>
        <strain evidence="6 7">13146</strain>
    </source>
</reference>
<dbReference type="EMBL" id="NIVS01000055">
    <property type="protein sequence ID" value="OWQ49942.1"/>
    <property type="molecule type" value="Genomic_DNA"/>
</dbReference>
<dbReference type="InterPro" id="IPR016047">
    <property type="entry name" value="M23ase_b-sheet_dom"/>
</dbReference>
<dbReference type="AlphaFoldDB" id="A0A246HI45"/>
<accession>A0A246HI45</accession>
<dbReference type="Pfam" id="PF01551">
    <property type="entry name" value="Peptidase_M23"/>
    <property type="match status" value="1"/>
</dbReference>
<evidence type="ECO:0000313" key="6">
    <source>
        <dbReference type="EMBL" id="OWQ49942.1"/>
    </source>
</evidence>
<evidence type="ECO:0000256" key="2">
    <source>
        <dbReference type="SAM" id="MobiDB-lite"/>
    </source>
</evidence>
<dbReference type="OrthoDB" id="9805070at2"/>
<evidence type="ECO:0000256" key="3">
    <source>
        <dbReference type="SAM" id="Phobius"/>
    </source>
</evidence>
<feature type="transmembrane region" description="Helical" evidence="3">
    <location>
        <begin position="105"/>
        <end position="126"/>
    </location>
</feature>
<dbReference type="PANTHER" id="PTHR21666">
    <property type="entry name" value="PEPTIDASE-RELATED"/>
    <property type="match status" value="1"/>
</dbReference>
<name>A0A246HI45_STEMA</name>
<dbReference type="Gene3D" id="2.70.70.10">
    <property type="entry name" value="Glucose Permease (Domain IIA)"/>
    <property type="match status" value="1"/>
</dbReference>
<gene>
    <name evidence="6" type="ORF">CEE60_18310</name>
</gene>
<dbReference type="SUPFAM" id="SSF51261">
    <property type="entry name" value="Duplicated hybrid motif"/>
    <property type="match status" value="1"/>
</dbReference>
<dbReference type="InterPro" id="IPR008756">
    <property type="entry name" value="Peptidase_M56"/>
</dbReference>
<dbReference type="CDD" id="cd12797">
    <property type="entry name" value="M23_peptidase"/>
    <property type="match status" value="1"/>
</dbReference>
<dbReference type="PANTHER" id="PTHR21666:SF289">
    <property type="entry name" value="L-ALA--D-GLU ENDOPEPTIDASE"/>
    <property type="match status" value="1"/>
</dbReference>
<evidence type="ECO:0000313" key="7">
    <source>
        <dbReference type="Proteomes" id="UP000198157"/>
    </source>
</evidence>
<organism evidence="6 7">
    <name type="scientific">Stenotrophomonas maltophilia</name>
    <name type="common">Pseudomonas maltophilia</name>
    <name type="synonym">Xanthomonas maltophilia</name>
    <dbReference type="NCBI Taxonomy" id="40324"/>
    <lineage>
        <taxon>Bacteria</taxon>
        <taxon>Pseudomonadati</taxon>
        <taxon>Pseudomonadota</taxon>
        <taxon>Gammaproteobacteria</taxon>
        <taxon>Lysobacterales</taxon>
        <taxon>Lysobacteraceae</taxon>
        <taxon>Stenotrophomonas</taxon>
        <taxon>Stenotrophomonas maltophilia group</taxon>
    </lineage>
</organism>